<sequence length="66" mass="7944">MEKNVIICFVIAPFFSFTYFFSFFITLQVFRIFMEWKYDNGTKEYILSLNGLAFYLVIVGTLNLYR</sequence>
<dbReference type="EMBL" id="RYZZ01000006">
    <property type="protein sequence ID" value="RUQ31141.1"/>
    <property type="molecule type" value="Genomic_DNA"/>
</dbReference>
<reference evidence="2 3" key="1">
    <citation type="submission" date="2018-12" db="EMBL/GenBank/DDBJ databases">
        <title>Bacillus chawlae sp. nov., Bacillus glennii sp. nov., and Bacillus saganii sp. nov. Isolated from the Vehicle Assembly Building at Kennedy Space Center where the Viking Spacecraft were Assembled.</title>
        <authorList>
            <person name="Seuylemezian A."/>
            <person name="Vaishampayan P."/>
        </authorList>
    </citation>
    <scope>NUCLEOTIDE SEQUENCE [LARGE SCALE GENOMIC DNA]</scope>
    <source>
        <strain evidence="2 3">L5</strain>
    </source>
</reference>
<dbReference type="AlphaFoldDB" id="A0A3S0TZR7"/>
<feature type="transmembrane region" description="Helical" evidence="1">
    <location>
        <begin position="45"/>
        <end position="65"/>
    </location>
</feature>
<gene>
    <name evidence="2" type="ORF">ELQ35_05140</name>
</gene>
<dbReference type="OrthoDB" id="2455559at2"/>
<dbReference type="Pfam" id="PF13789">
    <property type="entry name" value="DUF4181"/>
    <property type="match status" value="1"/>
</dbReference>
<proteinExistence type="predicted"/>
<keyword evidence="3" id="KW-1185">Reference proteome</keyword>
<name>A0A3S0TZR7_9BACI</name>
<dbReference type="Proteomes" id="UP000267430">
    <property type="component" value="Unassembled WGS sequence"/>
</dbReference>
<organism evidence="2 3">
    <name type="scientific">Peribacillus cavernae</name>
    <dbReference type="NCBI Taxonomy" id="1674310"/>
    <lineage>
        <taxon>Bacteria</taxon>
        <taxon>Bacillati</taxon>
        <taxon>Bacillota</taxon>
        <taxon>Bacilli</taxon>
        <taxon>Bacillales</taxon>
        <taxon>Bacillaceae</taxon>
        <taxon>Peribacillus</taxon>
    </lineage>
</organism>
<comment type="caution">
    <text evidence="2">The sequence shown here is derived from an EMBL/GenBank/DDBJ whole genome shotgun (WGS) entry which is preliminary data.</text>
</comment>
<keyword evidence="1" id="KW-0472">Membrane</keyword>
<accession>A0A3S0TZR7</accession>
<dbReference type="InterPro" id="IPR025441">
    <property type="entry name" value="DUF4181"/>
</dbReference>
<keyword evidence="1" id="KW-0812">Transmembrane</keyword>
<protein>
    <submittedName>
        <fullName evidence="2">DUF4181 domain-containing protein</fullName>
    </submittedName>
</protein>
<evidence type="ECO:0000256" key="1">
    <source>
        <dbReference type="SAM" id="Phobius"/>
    </source>
</evidence>
<feature type="transmembrane region" description="Helical" evidence="1">
    <location>
        <begin position="7"/>
        <end position="33"/>
    </location>
</feature>
<keyword evidence="1" id="KW-1133">Transmembrane helix</keyword>
<evidence type="ECO:0000313" key="2">
    <source>
        <dbReference type="EMBL" id="RUQ31141.1"/>
    </source>
</evidence>
<evidence type="ECO:0000313" key="3">
    <source>
        <dbReference type="Proteomes" id="UP000267430"/>
    </source>
</evidence>